<gene>
    <name evidence="1" type="ORF">MNBD_CHLOROFLEXI01-4606</name>
</gene>
<proteinExistence type="predicted"/>
<dbReference type="EMBL" id="UOEU01000180">
    <property type="protein sequence ID" value="VAW31209.1"/>
    <property type="molecule type" value="Genomic_DNA"/>
</dbReference>
<dbReference type="AlphaFoldDB" id="A0A3B0V2W3"/>
<evidence type="ECO:0000313" key="1">
    <source>
        <dbReference type="EMBL" id="VAW31209.1"/>
    </source>
</evidence>
<accession>A0A3B0V2W3</accession>
<reference evidence="1" key="1">
    <citation type="submission" date="2018-06" db="EMBL/GenBank/DDBJ databases">
        <authorList>
            <person name="Zhirakovskaya E."/>
        </authorList>
    </citation>
    <scope>NUCLEOTIDE SEQUENCE</scope>
</reference>
<name>A0A3B0V2W3_9ZZZZ</name>
<organism evidence="1">
    <name type="scientific">hydrothermal vent metagenome</name>
    <dbReference type="NCBI Taxonomy" id="652676"/>
    <lineage>
        <taxon>unclassified sequences</taxon>
        <taxon>metagenomes</taxon>
        <taxon>ecological metagenomes</taxon>
    </lineage>
</organism>
<sequence>MGMKITPIPARLSVIYFTHRAILVASQFVQPPQSERANWAQECDFAWYWDEYVYDEDVLRLGMGHWDEEMNRTSTVFLYQSMKRGNTLLPSVKRWPGRDCVRFHSRNLR</sequence>
<protein>
    <submittedName>
        <fullName evidence="1">Uncharacterized protein</fullName>
    </submittedName>
</protein>